<gene>
    <name evidence="5" type="ORF">MmiAt1_02340</name>
</gene>
<dbReference type="Gene3D" id="3.50.50.60">
    <property type="entry name" value="FAD/NAD(P)-binding domain"/>
    <property type="match status" value="1"/>
</dbReference>
<dbReference type="Pfam" id="PF01134">
    <property type="entry name" value="GIDA"/>
    <property type="match status" value="1"/>
</dbReference>
<dbReference type="InterPro" id="IPR036188">
    <property type="entry name" value="FAD/NAD-bd_sf"/>
</dbReference>
<dbReference type="PANTHER" id="PTHR42685">
    <property type="entry name" value="GERANYLGERANYL DIPHOSPHATE REDUCTASE"/>
    <property type="match status" value="1"/>
</dbReference>
<reference evidence="5 6" key="1">
    <citation type="submission" date="2023-06" db="EMBL/GenBank/DDBJ databases">
        <title>Genome sequence of Methanimicrococcus sp. At1.</title>
        <authorList>
            <person name="Protasov E."/>
            <person name="Platt K."/>
            <person name="Poehlein A."/>
            <person name="Daniel R."/>
            <person name="Brune A."/>
        </authorList>
    </citation>
    <scope>NUCLEOTIDE SEQUENCE [LARGE SCALE GENOMIC DNA]</scope>
    <source>
        <strain evidence="5 6">At1</strain>
    </source>
</reference>
<accession>A0ABU3VMZ7</accession>
<dbReference type="PRINTS" id="PR00420">
    <property type="entry name" value="RNGMNOXGNASE"/>
</dbReference>
<comment type="cofactor">
    <cofactor evidence="1">
        <name>FAD</name>
        <dbReference type="ChEBI" id="CHEBI:57692"/>
    </cofactor>
</comment>
<name>A0ABU3VMZ7_9EURY</name>
<evidence type="ECO:0000256" key="2">
    <source>
        <dbReference type="ARBA" id="ARBA00022630"/>
    </source>
</evidence>
<evidence type="ECO:0000256" key="1">
    <source>
        <dbReference type="ARBA" id="ARBA00001974"/>
    </source>
</evidence>
<dbReference type="PANTHER" id="PTHR42685:SF22">
    <property type="entry name" value="CONDITIONED MEDIUM FACTOR RECEPTOR 1"/>
    <property type="match status" value="1"/>
</dbReference>
<feature type="domain" description="MnmG N-terminal" evidence="4">
    <location>
        <begin position="9"/>
        <end position="163"/>
    </location>
</feature>
<organism evidence="5 6">
    <name type="scientific">Methanimicrococcus hacksteinii</name>
    <dbReference type="NCBI Taxonomy" id="3028293"/>
    <lineage>
        <taxon>Archaea</taxon>
        <taxon>Methanobacteriati</taxon>
        <taxon>Methanobacteriota</taxon>
        <taxon>Stenosarchaea group</taxon>
        <taxon>Methanomicrobia</taxon>
        <taxon>Methanosarcinales</taxon>
        <taxon>Methanosarcinaceae</taxon>
        <taxon>Methanimicrococcus</taxon>
    </lineage>
</organism>
<sequence length="352" mass="39947">MMEQEELYDMIVVGAGPAGCTAAKFAADAGLNVLLLERMKLPREKSCSGFLIQKSVRFIEQHYGNMPENVFCKPENTSGFILTNEDGKEFRFESPGFNIWRGAFDKWLAEKAEDAGAVVADNSFVTNIAETESKYLNVFLNNGAVFKTKYAVICEGTVGNLKNKITAHQGYKNEKIITYQTFCRGSVRLDPKFFYAFLQAEFSEYDAWVNFKDDLIIFGVAVENAEKIQRYHQKFELFLKSEYGLSVLEIVKEEKWLMPKILPECRKDTVYGRILFAGEAAGFLNPMGEGISSAFITGKAAAYSVKTALEAENMPPARLKEIYEKEIEPEYNYMLRQWKLIGGMSARFFQQL</sequence>
<evidence type="ECO:0000259" key="4">
    <source>
        <dbReference type="Pfam" id="PF01134"/>
    </source>
</evidence>
<keyword evidence="3" id="KW-0274">FAD</keyword>
<dbReference type="RefSeq" id="WP_318785102.1">
    <property type="nucleotide sequence ID" value="NZ_JAWDKC010000007.1"/>
</dbReference>
<dbReference type="InterPro" id="IPR050407">
    <property type="entry name" value="Geranylgeranyl_reductase"/>
</dbReference>
<comment type="caution">
    <text evidence="5">The sequence shown here is derived from an EMBL/GenBank/DDBJ whole genome shotgun (WGS) entry which is preliminary data.</text>
</comment>
<keyword evidence="6" id="KW-1185">Reference proteome</keyword>
<keyword evidence="2" id="KW-0285">Flavoprotein</keyword>
<dbReference type="Proteomes" id="UP001272052">
    <property type="component" value="Unassembled WGS sequence"/>
</dbReference>
<evidence type="ECO:0000313" key="6">
    <source>
        <dbReference type="Proteomes" id="UP001272052"/>
    </source>
</evidence>
<evidence type="ECO:0000256" key="3">
    <source>
        <dbReference type="ARBA" id="ARBA00022827"/>
    </source>
</evidence>
<dbReference type="InterPro" id="IPR040131">
    <property type="entry name" value="MnmG_N"/>
</dbReference>
<dbReference type="SUPFAM" id="SSF51905">
    <property type="entry name" value="FAD/NAD(P)-binding domain"/>
    <property type="match status" value="1"/>
</dbReference>
<evidence type="ECO:0000313" key="5">
    <source>
        <dbReference type="EMBL" id="MDV0444699.1"/>
    </source>
</evidence>
<proteinExistence type="predicted"/>
<protein>
    <recommendedName>
        <fullName evidence="4">MnmG N-terminal domain-containing protein</fullName>
    </recommendedName>
</protein>
<dbReference type="EMBL" id="JAWDKC010000007">
    <property type="protein sequence ID" value="MDV0444699.1"/>
    <property type="molecule type" value="Genomic_DNA"/>
</dbReference>